<name>A0ABV9P2K1_9BACI</name>
<feature type="transmembrane region" description="Helical" evidence="1">
    <location>
        <begin position="114"/>
        <end position="131"/>
    </location>
</feature>
<dbReference type="EMBL" id="JBHSGK010000021">
    <property type="protein sequence ID" value="MFC4738089.1"/>
    <property type="molecule type" value="Genomic_DNA"/>
</dbReference>
<accession>A0ABV9P2K1</accession>
<evidence type="ECO:0000313" key="3">
    <source>
        <dbReference type="Proteomes" id="UP001595896"/>
    </source>
</evidence>
<keyword evidence="1" id="KW-1133">Transmembrane helix</keyword>
<comment type="caution">
    <text evidence="2">The sequence shown here is derived from an EMBL/GenBank/DDBJ whole genome shotgun (WGS) entry which is preliminary data.</text>
</comment>
<feature type="transmembrane region" description="Helical" evidence="1">
    <location>
        <begin position="66"/>
        <end position="84"/>
    </location>
</feature>
<keyword evidence="3" id="KW-1185">Reference proteome</keyword>
<proteinExistence type="predicted"/>
<dbReference type="Proteomes" id="UP001595896">
    <property type="component" value="Unassembled WGS sequence"/>
</dbReference>
<sequence length="263" mass="28851">MSSYFVTVYSQILFAVWLITAGAIFWTLDKRSGFQLLYLTVLSLSLGYVILMYFPYLLLSNDRVPFTHPHIQATVTLFAFLLPLCRRRTEAALCIAAAAAVSLIYLLAGGVPVFTVTGGILIGGFISYTFYRSLEWIGSMPDAYLFSFSIILPFFLALLLAPDDLFLLLPGLLLGTGIGAVLEQYKVRMFVEQTQAPAKWLASAIGAAGILFVHFGVRPAFEGFLIGDVAAGLFLGLWITIILPFIMVVSGSYAQYGRGEKII</sequence>
<feature type="transmembrane region" description="Helical" evidence="1">
    <location>
        <begin position="143"/>
        <end position="161"/>
    </location>
</feature>
<feature type="transmembrane region" description="Helical" evidence="1">
    <location>
        <begin position="197"/>
        <end position="217"/>
    </location>
</feature>
<feature type="transmembrane region" description="Helical" evidence="1">
    <location>
        <begin position="229"/>
        <end position="254"/>
    </location>
</feature>
<evidence type="ECO:0000256" key="1">
    <source>
        <dbReference type="SAM" id="Phobius"/>
    </source>
</evidence>
<protein>
    <submittedName>
        <fullName evidence="2">Uncharacterized protein</fullName>
    </submittedName>
</protein>
<gene>
    <name evidence="2" type="ORF">ACFO4L_16060</name>
</gene>
<feature type="transmembrane region" description="Helical" evidence="1">
    <location>
        <begin position="167"/>
        <end position="185"/>
    </location>
</feature>
<keyword evidence="1" id="KW-0472">Membrane</keyword>
<feature type="transmembrane region" description="Helical" evidence="1">
    <location>
        <begin position="35"/>
        <end position="54"/>
    </location>
</feature>
<evidence type="ECO:0000313" key="2">
    <source>
        <dbReference type="EMBL" id="MFC4738089.1"/>
    </source>
</evidence>
<organism evidence="2 3">
    <name type="scientific">Bacillus daqingensis</name>
    <dbReference type="NCBI Taxonomy" id="872396"/>
    <lineage>
        <taxon>Bacteria</taxon>
        <taxon>Bacillati</taxon>
        <taxon>Bacillota</taxon>
        <taxon>Bacilli</taxon>
        <taxon>Bacillales</taxon>
        <taxon>Bacillaceae</taxon>
        <taxon>Bacillus</taxon>
    </lineage>
</organism>
<reference evidence="3" key="1">
    <citation type="journal article" date="2019" name="Int. J. Syst. Evol. Microbiol.">
        <title>The Global Catalogue of Microorganisms (GCM) 10K type strain sequencing project: providing services to taxonomists for standard genome sequencing and annotation.</title>
        <authorList>
            <consortium name="The Broad Institute Genomics Platform"/>
            <consortium name="The Broad Institute Genome Sequencing Center for Infectious Disease"/>
            <person name="Wu L."/>
            <person name="Ma J."/>
        </authorList>
    </citation>
    <scope>NUCLEOTIDE SEQUENCE [LARGE SCALE GENOMIC DNA]</scope>
    <source>
        <strain evidence="3">JCM 12165</strain>
    </source>
</reference>
<feature type="transmembrane region" description="Helical" evidence="1">
    <location>
        <begin position="6"/>
        <end position="28"/>
    </location>
</feature>
<feature type="transmembrane region" description="Helical" evidence="1">
    <location>
        <begin position="91"/>
        <end position="108"/>
    </location>
</feature>
<keyword evidence="1" id="KW-0812">Transmembrane</keyword>
<dbReference type="RefSeq" id="WP_377910675.1">
    <property type="nucleotide sequence ID" value="NZ_JBHSGK010000021.1"/>
</dbReference>